<dbReference type="PANTHER" id="PTHR34773">
    <property type="entry name" value="FLAGELLAR SECRETION CHAPERONE FLIS"/>
    <property type="match status" value="1"/>
</dbReference>
<dbReference type="Pfam" id="PF02561">
    <property type="entry name" value="FliS"/>
    <property type="match status" value="1"/>
</dbReference>
<evidence type="ECO:0000256" key="1">
    <source>
        <dbReference type="ARBA" id="ARBA00004514"/>
    </source>
</evidence>
<name>A0ABQ3BPQ9_9GAMM</name>
<evidence type="ECO:0000256" key="5">
    <source>
        <dbReference type="ARBA" id="ARBA00023186"/>
    </source>
</evidence>
<organism evidence="7 8">
    <name type="scientific">Cognatilysobacter xinjiangensis</name>
    <dbReference type="NCBI Taxonomy" id="546892"/>
    <lineage>
        <taxon>Bacteria</taxon>
        <taxon>Pseudomonadati</taxon>
        <taxon>Pseudomonadota</taxon>
        <taxon>Gammaproteobacteria</taxon>
        <taxon>Lysobacterales</taxon>
        <taxon>Lysobacteraceae</taxon>
        <taxon>Cognatilysobacter</taxon>
    </lineage>
</organism>
<keyword evidence="5" id="KW-0143">Chaperone</keyword>
<evidence type="ECO:0000256" key="6">
    <source>
        <dbReference type="PIRNR" id="PIRNR039090"/>
    </source>
</evidence>
<keyword evidence="4 6" id="KW-1005">Bacterial flagellum biogenesis</keyword>
<dbReference type="PIRSF" id="PIRSF039090">
    <property type="entry name" value="Flis"/>
    <property type="match status" value="1"/>
</dbReference>
<proteinExistence type="inferred from homology"/>
<accession>A0ABQ3BPQ9</accession>
<dbReference type="CDD" id="cd16098">
    <property type="entry name" value="FliS"/>
    <property type="match status" value="1"/>
</dbReference>
<keyword evidence="3 6" id="KW-0963">Cytoplasm</keyword>
<comment type="caution">
    <text evidence="7">The sequence shown here is derived from an EMBL/GenBank/DDBJ whole genome shotgun (WGS) entry which is preliminary data.</text>
</comment>
<dbReference type="Proteomes" id="UP000643403">
    <property type="component" value="Unassembled WGS sequence"/>
</dbReference>
<protein>
    <recommendedName>
        <fullName evidence="6">Flagellar secretion chaperone FliS</fullName>
    </recommendedName>
</protein>
<keyword evidence="7" id="KW-0969">Cilium</keyword>
<evidence type="ECO:0000256" key="4">
    <source>
        <dbReference type="ARBA" id="ARBA00022795"/>
    </source>
</evidence>
<dbReference type="SUPFAM" id="SSF101116">
    <property type="entry name" value="Flagellar export chaperone FliS"/>
    <property type="match status" value="1"/>
</dbReference>
<dbReference type="EMBL" id="BMXY01000001">
    <property type="protein sequence ID" value="GGZ52879.1"/>
    <property type="molecule type" value="Genomic_DNA"/>
</dbReference>
<evidence type="ECO:0000256" key="2">
    <source>
        <dbReference type="ARBA" id="ARBA00008787"/>
    </source>
</evidence>
<evidence type="ECO:0000313" key="7">
    <source>
        <dbReference type="EMBL" id="GGZ52879.1"/>
    </source>
</evidence>
<keyword evidence="8" id="KW-1185">Reference proteome</keyword>
<gene>
    <name evidence="7" type="primary">fliS</name>
    <name evidence="7" type="ORF">GCM10008101_02500</name>
</gene>
<dbReference type="NCBIfam" id="TIGR00208">
    <property type="entry name" value="fliS"/>
    <property type="match status" value="1"/>
</dbReference>
<dbReference type="InterPro" id="IPR036584">
    <property type="entry name" value="FliS_sf"/>
</dbReference>
<evidence type="ECO:0000313" key="8">
    <source>
        <dbReference type="Proteomes" id="UP000643403"/>
    </source>
</evidence>
<dbReference type="InterPro" id="IPR003713">
    <property type="entry name" value="FliS"/>
</dbReference>
<evidence type="ECO:0000256" key="3">
    <source>
        <dbReference type="ARBA" id="ARBA00022490"/>
    </source>
</evidence>
<comment type="similarity">
    <text evidence="2 6">Belongs to the FliS family.</text>
</comment>
<dbReference type="RefSeq" id="WP_189446517.1">
    <property type="nucleotide sequence ID" value="NZ_BMXY01000001.1"/>
</dbReference>
<reference evidence="8" key="1">
    <citation type="journal article" date="2019" name="Int. J. Syst. Evol. Microbiol.">
        <title>The Global Catalogue of Microorganisms (GCM) 10K type strain sequencing project: providing services to taxonomists for standard genome sequencing and annotation.</title>
        <authorList>
            <consortium name="The Broad Institute Genomics Platform"/>
            <consortium name="The Broad Institute Genome Sequencing Center for Infectious Disease"/>
            <person name="Wu L."/>
            <person name="Ma J."/>
        </authorList>
    </citation>
    <scope>NUCLEOTIDE SEQUENCE [LARGE SCALE GENOMIC DNA]</scope>
    <source>
        <strain evidence="8">KCTC 22558</strain>
    </source>
</reference>
<sequence>MSHHAYASQYRQTAVSSAVLDADPHRLVALMFNGVRERLQLAAACVEAGNVPRKGQAITEASTIVGHLAGSLNMDAGGEIAQNLLALYDYVQRRMLDANVRNDTSALLECDGLIADIESAWNAIAPGAAPARMAAGA</sequence>
<comment type="subcellular location">
    <subcellularLocation>
        <location evidence="1 6">Cytoplasm</location>
        <location evidence="1 6">Cytosol</location>
    </subcellularLocation>
</comment>
<keyword evidence="7" id="KW-0966">Cell projection</keyword>
<dbReference type="Gene3D" id="1.20.120.340">
    <property type="entry name" value="Flagellar protein FliS"/>
    <property type="match status" value="1"/>
</dbReference>
<dbReference type="PANTHER" id="PTHR34773:SF1">
    <property type="entry name" value="FLAGELLAR SECRETION CHAPERONE FLIS"/>
    <property type="match status" value="1"/>
</dbReference>
<keyword evidence="7" id="KW-0282">Flagellum</keyword>